<sequence>MDCLFEISTLTKSENKPLPKIAQSMKYLSEETTTIIFKKIHSSEFLEQSVDDYFQNQAVQTKTQKSSSNLFNHPLLSKTLYDDIHDHATEISFRQETIKQHLDIIVRFNLDKF</sequence>
<keyword evidence="2" id="KW-1185">Reference proteome</keyword>
<evidence type="ECO:0000313" key="1">
    <source>
        <dbReference type="EMBL" id="KII62256.1"/>
    </source>
</evidence>
<dbReference type="EMBL" id="JWZT01005031">
    <property type="protein sequence ID" value="KII62256.1"/>
    <property type="molecule type" value="Genomic_DNA"/>
</dbReference>
<name>A0A0C2MKX2_THEKT</name>
<protein>
    <submittedName>
        <fullName evidence="1">Uncharacterized protein</fullName>
    </submittedName>
</protein>
<gene>
    <name evidence="1" type="ORF">RF11_10866</name>
</gene>
<dbReference type="AlphaFoldDB" id="A0A0C2MKX2"/>
<proteinExistence type="predicted"/>
<accession>A0A0C2MKX2</accession>
<evidence type="ECO:0000313" key="2">
    <source>
        <dbReference type="Proteomes" id="UP000031668"/>
    </source>
</evidence>
<dbReference type="Proteomes" id="UP000031668">
    <property type="component" value="Unassembled WGS sequence"/>
</dbReference>
<comment type="caution">
    <text evidence="1">The sequence shown here is derived from an EMBL/GenBank/DDBJ whole genome shotgun (WGS) entry which is preliminary data.</text>
</comment>
<reference evidence="1 2" key="1">
    <citation type="journal article" date="2014" name="Genome Biol. Evol.">
        <title>The genome of the myxosporean Thelohanellus kitauei shows adaptations to nutrient acquisition within its fish host.</title>
        <authorList>
            <person name="Yang Y."/>
            <person name="Xiong J."/>
            <person name="Zhou Z."/>
            <person name="Huo F."/>
            <person name="Miao W."/>
            <person name="Ran C."/>
            <person name="Liu Y."/>
            <person name="Zhang J."/>
            <person name="Feng J."/>
            <person name="Wang M."/>
            <person name="Wang M."/>
            <person name="Wang L."/>
            <person name="Yao B."/>
        </authorList>
    </citation>
    <scope>NUCLEOTIDE SEQUENCE [LARGE SCALE GENOMIC DNA]</scope>
    <source>
        <strain evidence="1">Wuqing</strain>
    </source>
</reference>
<organism evidence="1 2">
    <name type="scientific">Thelohanellus kitauei</name>
    <name type="common">Myxosporean</name>
    <dbReference type="NCBI Taxonomy" id="669202"/>
    <lineage>
        <taxon>Eukaryota</taxon>
        <taxon>Metazoa</taxon>
        <taxon>Cnidaria</taxon>
        <taxon>Myxozoa</taxon>
        <taxon>Myxosporea</taxon>
        <taxon>Bivalvulida</taxon>
        <taxon>Platysporina</taxon>
        <taxon>Myxobolidae</taxon>
        <taxon>Thelohanellus</taxon>
    </lineage>
</organism>